<keyword evidence="2" id="KW-0647">Proteasome</keyword>
<dbReference type="GeneTree" id="ENSGT00950000183098"/>
<comment type="similarity">
    <text evidence="1">Belongs to the PA28 family.</text>
</comment>
<evidence type="ECO:0000256" key="2">
    <source>
        <dbReference type="ARBA" id="ARBA00022942"/>
    </source>
</evidence>
<dbReference type="InterPro" id="IPR009077">
    <property type="entry name" value="Proteasome_activ_PA28"/>
</dbReference>
<reference evidence="4" key="1">
    <citation type="submission" date="2025-08" db="UniProtKB">
        <authorList>
            <consortium name="Ensembl"/>
        </authorList>
    </citation>
    <scope>IDENTIFICATION</scope>
</reference>
<dbReference type="Proteomes" id="UP000694380">
    <property type="component" value="Unplaced"/>
</dbReference>
<dbReference type="GO" id="GO:0019884">
    <property type="term" value="P:antigen processing and presentation of exogenous antigen"/>
    <property type="evidence" value="ECO:0007669"/>
    <property type="project" value="Ensembl"/>
</dbReference>
<evidence type="ECO:0000256" key="1">
    <source>
        <dbReference type="ARBA" id="ARBA00005883"/>
    </source>
</evidence>
<reference evidence="4" key="2">
    <citation type="submission" date="2025-09" db="UniProtKB">
        <authorList>
            <consortium name="Ensembl"/>
        </authorList>
    </citation>
    <scope>IDENTIFICATION</scope>
</reference>
<dbReference type="PANTHER" id="PTHR10660">
    <property type="entry name" value="PROTEASOME REGULATOR PA28"/>
    <property type="match status" value="1"/>
</dbReference>
<dbReference type="GO" id="GO:0005737">
    <property type="term" value="C:cytoplasm"/>
    <property type="evidence" value="ECO:0007669"/>
    <property type="project" value="TreeGrafter"/>
</dbReference>
<dbReference type="AlphaFoldDB" id="A0A8C3IQN5"/>
<keyword evidence="5" id="KW-1185">Reference proteome</keyword>
<evidence type="ECO:0000313" key="4">
    <source>
        <dbReference type="Ensembl" id="ENSCPBP00000037265.1"/>
    </source>
</evidence>
<dbReference type="Ensembl" id="ENSCPBT00000043713.1">
    <property type="protein sequence ID" value="ENSCPBP00000037265.1"/>
    <property type="gene ID" value="ENSCPBG00000025838.1"/>
</dbReference>
<evidence type="ECO:0000259" key="3">
    <source>
        <dbReference type="Pfam" id="PF02252"/>
    </source>
</evidence>
<dbReference type="PANTHER" id="PTHR10660:SF5">
    <property type="entry name" value="PROTEASOME ACTIVATOR COMPLEX SUBUNIT 1"/>
    <property type="match status" value="1"/>
</dbReference>
<organism evidence="4 5">
    <name type="scientific">Chrysemys picta bellii</name>
    <name type="common">Western painted turtle</name>
    <name type="synonym">Emys bellii</name>
    <dbReference type="NCBI Taxonomy" id="8478"/>
    <lineage>
        <taxon>Eukaryota</taxon>
        <taxon>Metazoa</taxon>
        <taxon>Chordata</taxon>
        <taxon>Craniata</taxon>
        <taxon>Vertebrata</taxon>
        <taxon>Euteleostomi</taxon>
        <taxon>Archelosauria</taxon>
        <taxon>Testudinata</taxon>
        <taxon>Testudines</taxon>
        <taxon>Cryptodira</taxon>
        <taxon>Durocryptodira</taxon>
        <taxon>Testudinoidea</taxon>
        <taxon>Emydidae</taxon>
        <taxon>Chrysemys</taxon>
    </lineage>
</organism>
<protein>
    <submittedName>
        <fullName evidence="4">Proteasome activator subunit 1</fullName>
    </submittedName>
</protein>
<dbReference type="GO" id="GO:0008537">
    <property type="term" value="C:proteasome activator complex"/>
    <property type="evidence" value="ECO:0007669"/>
    <property type="project" value="InterPro"/>
</dbReference>
<dbReference type="GO" id="GO:0061133">
    <property type="term" value="F:endopeptidase activator activity"/>
    <property type="evidence" value="ECO:0007669"/>
    <property type="project" value="Ensembl"/>
</dbReference>
<dbReference type="GO" id="GO:2000045">
    <property type="term" value="P:regulation of G1/S transition of mitotic cell cycle"/>
    <property type="evidence" value="ECO:0007669"/>
    <property type="project" value="TreeGrafter"/>
</dbReference>
<name>A0A8C3IQN5_CHRPI</name>
<proteinExistence type="inferred from homology"/>
<dbReference type="GO" id="GO:0005654">
    <property type="term" value="C:nucleoplasm"/>
    <property type="evidence" value="ECO:0007669"/>
    <property type="project" value="TreeGrafter"/>
</dbReference>
<dbReference type="InterPro" id="IPR036252">
    <property type="entry name" value="Proteasome_activ_sf"/>
</dbReference>
<evidence type="ECO:0000313" key="5">
    <source>
        <dbReference type="Proteomes" id="UP000694380"/>
    </source>
</evidence>
<dbReference type="SUPFAM" id="SSF47216">
    <property type="entry name" value="Proteasome activator"/>
    <property type="match status" value="1"/>
</dbReference>
<accession>A0A8C3IQN5</accession>
<gene>
    <name evidence="4" type="primary">PSME1</name>
</gene>
<dbReference type="InterPro" id="IPR003186">
    <property type="entry name" value="PA28_C"/>
</dbReference>
<feature type="domain" description="Proteasome activator PA28 C-terminal" evidence="3">
    <location>
        <begin position="119"/>
        <end position="168"/>
    </location>
</feature>
<dbReference type="GO" id="GO:0061136">
    <property type="term" value="P:regulation of proteasomal protein catabolic process"/>
    <property type="evidence" value="ECO:0007669"/>
    <property type="project" value="TreeGrafter"/>
</dbReference>
<dbReference type="InterPro" id="IPR036997">
    <property type="entry name" value="PA28_C_sf"/>
</dbReference>
<dbReference type="Pfam" id="PF02252">
    <property type="entry name" value="PA28_C"/>
    <property type="match status" value="1"/>
</dbReference>
<dbReference type="Gene3D" id="1.20.120.180">
    <property type="entry name" value="Proteasome activator pa28, C-terminal domain"/>
    <property type="match status" value="1"/>
</dbReference>
<sequence>MGAAARTPGFPAVRERGCPDTRVLHCAGEGVPRHQGSPLCVGGGRPDARVLHCAGEVWGCPDARVLHCVGGGTRTPGFPTAQEGDCPEAWVPSRGSGTPGMVGETLGPSFPWFCPPQGDYRQLVHELDEAQYAEIRLMVMEIRNLYAILYDIVVKNFEKIKKPRGETKGMIY</sequence>